<evidence type="ECO:0000256" key="6">
    <source>
        <dbReference type="ARBA" id="ARBA00023136"/>
    </source>
</evidence>
<dbReference type="InterPro" id="IPR003453">
    <property type="entry name" value="ABC_MlaE_roteobac"/>
</dbReference>
<accession>A0A1Z4GQ77</accession>
<dbReference type="PANTHER" id="PTHR30188">
    <property type="entry name" value="ABC TRANSPORTER PERMEASE PROTEIN-RELATED"/>
    <property type="match status" value="1"/>
</dbReference>
<dbReference type="AlphaFoldDB" id="A0A1Z4GQ77"/>
<feature type="transmembrane region" description="Helical" evidence="7">
    <location>
        <begin position="171"/>
        <end position="192"/>
    </location>
</feature>
<gene>
    <name evidence="8" type="ORF">NIES21_55190</name>
</gene>
<sequence>MYLYFLLFSVRNSVFRKGKLPLKQNLEQLWIVRCCAAVLLFGQVLLHLCQGKAYYRKILEHMVTAGPGSISPVLLVSGFAGMIFTIQTARELVQFGAVSAVGGAFALAFCRELAPILTASILAGQVGSAFAAELGAMRVTEQIDALYMLRTDPIDYLVLPRVIACCLMMPFMMIFAVMIGITGGVFAAWQFYQIVPEVFLESVRTFLAPSDLMIILLKGFIFGTLVAVNGCSWGLTTKGGAKEVGESATTAVVTTWVSIFMMDFVLTVLLSGQPNF</sequence>
<feature type="transmembrane region" description="Helical" evidence="7">
    <location>
        <begin position="30"/>
        <end position="49"/>
    </location>
</feature>
<keyword evidence="9" id="KW-1185">Reference proteome</keyword>
<evidence type="ECO:0000256" key="3">
    <source>
        <dbReference type="ARBA" id="ARBA00022448"/>
    </source>
</evidence>
<dbReference type="InterPro" id="IPR030802">
    <property type="entry name" value="Permease_MalE"/>
</dbReference>
<comment type="subcellular location">
    <subcellularLocation>
        <location evidence="1">Membrane</location>
        <topology evidence="1">Multi-pass membrane protein</topology>
    </subcellularLocation>
</comment>
<dbReference type="Proteomes" id="UP000218287">
    <property type="component" value="Chromosome"/>
</dbReference>
<dbReference type="PANTHER" id="PTHR30188:SF4">
    <property type="entry name" value="PROTEIN TRIGALACTOSYLDIACYLGLYCEROL 1, CHLOROPLASTIC"/>
    <property type="match status" value="1"/>
</dbReference>
<comment type="similarity">
    <text evidence="2 7">Belongs to the MlaE permease family.</text>
</comment>
<dbReference type="NCBIfam" id="TIGR00056">
    <property type="entry name" value="MlaE family lipid ABC transporter permease subunit"/>
    <property type="match status" value="1"/>
</dbReference>
<evidence type="ECO:0000313" key="9">
    <source>
        <dbReference type="Proteomes" id="UP000218287"/>
    </source>
</evidence>
<evidence type="ECO:0000256" key="4">
    <source>
        <dbReference type="ARBA" id="ARBA00022692"/>
    </source>
</evidence>
<evidence type="ECO:0000256" key="5">
    <source>
        <dbReference type="ARBA" id="ARBA00022989"/>
    </source>
</evidence>
<evidence type="ECO:0000256" key="2">
    <source>
        <dbReference type="ARBA" id="ARBA00007556"/>
    </source>
</evidence>
<evidence type="ECO:0000256" key="1">
    <source>
        <dbReference type="ARBA" id="ARBA00004141"/>
    </source>
</evidence>
<dbReference type="GO" id="GO:0043190">
    <property type="term" value="C:ATP-binding cassette (ABC) transporter complex"/>
    <property type="evidence" value="ECO:0007669"/>
    <property type="project" value="InterPro"/>
</dbReference>
<feature type="transmembrane region" description="Helical" evidence="7">
    <location>
        <begin position="248"/>
        <end position="270"/>
    </location>
</feature>
<keyword evidence="4 7" id="KW-0812">Transmembrane</keyword>
<evidence type="ECO:0008006" key="10">
    <source>
        <dbReference type="Google" id="ProtNLM"/>
    </source>
</evidence>
<name>A0A1Z4GQ77_9CYAN</name>
<evidence type="ECO:0000256" key="7">
    <source>
        <dbReference type="RuleBase" id="RU362044"/>
    </source>
</evidence>
<evidence type="ECO:0000313" key="8">
    <source>
        <dbReference type="EMBL" id="BAY19654.1"/>
    </source>
</evidence>
<organism evidence="8 9">
    <name type="scientific">Anabaenopsis circularis NIES-21</name>
    <dbReference type="NCBI Taxonomy" id="1085406"/>
    <lineage>
        <taxon>Bacteria</taxon>
        <taxon>Bacillati</taxon>
        <taxon>Cyanobacteriota</taxon>
        <taxon>Cyanophyceae</taxon>
        <taxon>Nostocales</taxon>
        <taxon>Nodulariaceae</taxon>
        <taxon>Anabaenopsis</taxon>
    </lineage>
</organism>
<feature type="transmembrane region" description="Helical" evidence="7">
    <location>
        <begin position="212"/>
        <end position="236"/>
    </location>
</feature>
<keyword evidence="5 7" id="KW-1133">Transmembrane helix</keyword>
<dbReference type="GO" id="GO:0005548">
    <property type="term" value="F:phospholipid transporter activity"/>
    <property type="evidence" value="ECO:0007669"/>
    <property type="project" value="TreeGrafter"/>
</dbReference>
<proteinExistence type="inferred from homology"/>
<protein>
    <recommendedName>
        <fullName evidence="10">Transporter</fullName>
    </recommendedName>
</protein>
<feature type="transmembrane region" description="Helical" evidence="7">
    <location>
        <begin position="61"/>
        <end position="86"/>
    </location>
</feature>
<feature type="transmembrane region" description="Helical" evidence="7">
    <location>
        <begin position="92"/>
        <end position="110"/>
    </location>
</feature>
<reference evidence="8 9" key="1">
    <citation type="submission" date="2017-06" db="EMBL/GenBank/DDBJ databases">
        <title>Genome sequencing of cyanobaciteial culture collection at National Institute for Environmental Studies (NIES).</title>
        <authorList>
            <person name="Hirose Y."/>
            <person name="Shimura Y."/>
            <person name="Fujisawa T."/>
            <person name="Nakamura Y."/>
            <person name="Kawachi M."/>
        </authorList>
    </citation>
    <scope>NUCLEOTIDE SEQUENCE [LARGE SCALE GENOMIC DNA]</scope>
    <source>
        <strain evidence="8 9">NIES-21</strain>
    </source>
</reference>
<keyword evidence="6 7" id="KW-0472">Membrane</keyword>
<dbReference type="Pfam" id="PF02405">
    <property type="entry name" value="MlaE"/>
    <property type="match status" value="1"/>
</dbReference>
<dbReference type="EMBL" id="AP018174">
    <property type="protein sequence ID" value="BAY19654.1"/>
    <property type="molecule type" value="Genomic_DNA"/>
</dbReference>
<keyword evidence="3" id="KW-0813">Transport</keyword>